<gene>
    <name evidence="1" type="ORF">SGFS_051070</name>
</gene>
<keyword evidence="2" id="KW-1185">Reference proteome</keyword>
<organism evidence="1 2">
    <name type="scientific">Streptomyces graminofaciens</name>
    <dbReference type="NCBI Taxonomy" id="68212"/>
    <lineage>
        <taxon>Bacteria</taxon>
        <taxon>Bacillati</taxon>
        <taxon>Actinomycetota</taxon>
        <taxon>Actinomycetes</taxon>
        <taxon>Kitasatosporales</taxon>
        <taxon>Streptomycetaceae</taxon>
        <taxon>Streptomyces</taxon>
    </lineage>
</organism>
<evidence type="ECO:0000313" key="1">
    <source>
        <dbReference type="EMBL" id="BBC33813.1"/>
    </source>
</evidence>
<accession>A0ABN5VL12</accession>
<protein>
    <submittedName>
        <fullName evidence="1">Uncharacterized protein</fullName>
    </submittedName>
</protein>
<proteinExistence type="predicted"/>
<evidence type="ECO:0000313" key="2">
    <source>
        <dbReference type="Proteomes" id="UP001321542"/>
    </source>
</evidence>
<reference evidence="1 2" key="2">
    <citation type="journal article" date="2023" name="ChemBioChem">
        <title>Acyltransferase Domain Exchange between Two Independent Type I Polyketide Synthases in the Same Producer Strain of Macrolide Antibiotics.</title>
        <authorList>
            <person name="Kudo F."/>
            <person name="Kishikawa K."/>
            <person name="Tsuboi K."/>
            <person name="Kido T."/>
            <person name="Usui T."/>
            <person name="Hashimoto J."/>
            <person name="Shin-Ya K."/>
            <person name="Miyanaga A."/>
            <person name="Eguchi T."/>
        </authorList>
    </citation>
    <scope>NUCLEOTIDE SEQUENCE [LARGE SCALE GENOMIC DNA]</scope>
    <source>
        <strain evidence="1 2">A-8890</strain>
    </source>
</reference>
<name>A0ABN5VL12_9ACTN</name>
<reference evidence="1 2" key="1">
    <citation type="journal article" date="2010" name="ChemBioChem">
        <title>Cloning and characterization of the biosynthetic gene cluster of 16-membered macrolide antibiotic FD-891: involvement of a dual functional cytochrome P450 monooxygenase catalyzing epoxidation and hydroxylation.</title>
        <authorList>
            <person name="Kudo F."/>
            <person name="Motegi A."/>
            <person name="Mizoue K."/>
            <person name="Eguchi T."/>
        </authorList>
    </citation>
    <scope>NUCLEOTIDE SEQUENCE [LARGE SCALE GENOMIC DNA]</scope>
    <source>
        <strain evidence="1 2">A-8890</strain>
    </source>
</reference>
<sequence length="70" mass="7823">MRAPTIRSISSFELRTSRLVNGEGIFLGLEQTRNHRVREDMLVACRIFEGDEGIHPLRHGTVADPPPVGL</sequence>
<dbReference type="EMBL" id="AP018448">
    <property type="protein sequence ID" value="BBC33813.1"/>
    <property type="molecule type" value="Genomic_DNA"/>
</dbReference>
<dbReference type="Proteomes" id="UP001321542">
    <property type="component" value="Chromosome"/>
</dbReference>